<dbReference type="InterPro" id="IPR034683">
    <property type="entry name" value="IspD/TarI"/>
</dbReference>
<dbReference type="Proteomes" id="UP000494165">
    <property type="component" value="Unassembled WGS sequence"/>
</dbReference>
<accession>A0A8S1CDZ9</accession>
<dbReference type="SUPFAM" id="SSF53448">
    <property type="entry name" value="Nucleotide-diphospho-sugar transferases"/>
    <property type="match status" value="1"/>
</dbReference>
<dbReference type="OrthoDB" id="414267at2759"/>
<reference evidence="4 5" key="1">
    <citation type="submission" date="2020-04" db="EMBL/GenBank/DDBJ databases">
        <authorList>
            <person name="Alioto T."/>
            <person name="Alioto T."/>
            <person name="Gomez Garrido J."/>
        </authorList>
    </citation>
    <scope>NUCLEOTIDE SEQUENCE [LARGE SCALE GENOMIC DNA]</scope>
</reference>
<dbReference type="PANTHER" id="PTHR43015">
    <property type="entry name" value="D-RIBITOL-5-PHOSPHATE CYTIDYLYLTRANSFERASE"/>
    <property type="match status" value="1"/>
</dbReference>
<comment type="caution">
    <text evidence="4">The sequence shown here is derived from an EMBL/GenBank/DDBJ whole genome shotgun (WGS) entry which is preliminary data.</text>
</comment>
<evidence type="ECO:0000313" key="5">
    <source>
        <dbReference type="Proteomes" id="UP000494165"/>
    </source>
</evidence>
<evidence type="ECO:0000313" key="4">
    <source>
        <dbReference type="EMBL" id="CAB3363549.1"/>
    </source>
</evidence>
<dbReference type="InterPro" id="IPR029044">
    <property type="entry name" value="Nucleotide-diphossugar_trans"/>
</dbReference>
<dbReference type="GO" id="GO:0035269">
    <property type="term" value="P:protein O-linked glycosylation via mannose"/>
    <property type="evidence" value="ECO:0007669"/>
    <property type="project" value="TreeGrafter"/>
</dbReference>
<dbReference type="AlphaFoldDB" id="A0A8S1CDZ9"/>
<dbReference type="Pfam" id="PF01128">
    <property type="entry name" value="IspD"/>
    <property type="match status" value="1"/>
</dbReference>
<sequence>MSRVGVVLPAAGSGERLGSAVPKQYIQILGKPLFMYAVEQLISFSWVKTVVLAADDVATMRHFLSSLDDPSKVVVTLGGTSRHESISRALKVLPDECEIAIVHDAARPIVSEQVWKGLVLEAAEHGAAGLTRPLVSTVVQPDLNGFLHATLVRKNFLNSETPQAFSAAILKAAYSKMSDEERINGTECLDLVHRHCNVRAKLVPGPSDLWKVTIPRDLHVCEGTLSALDCDLEIVNLDCEGGEEVSQAAKALSAGLFWKTKSEPTFREDLINTCSSRQIIFLPLEMLNSALKSYQRQSGITVFILRQASRGEIATIFNTSDALKENKCAVIFAPNLGQTVCLTQLVASIIKYPNAFYGQVLKC</sequence>
<dbReference type="Gene3D" id="3.90.550.10">
    <property type="entry name" value="Spore Coat Polysaccharide Biosynthesis Protein SpsA, Chain A"/>
    <property type="match status" value="1"/>
</dbReference>
<comment type="similarity">
    <text evidence="1">Belongs to the IspD/TarI cytidylyltransferase family. IspD subfamily.</text>
</comment>
<protein>
    <recommendedName>
        <fullName evidence="6">2-C-methyl-D-erythritol 4-phosphate cytidylyltransferase</fullName>
    </recommendedName>
</protein>
<evidence type="ECO:0000256" key="1">
    <source>
        <dbReference type="ARBA" id="ARBA00009789"/>
    </source>
</evidence>
<keyword evidence="3" id="KW-0548">Nucleotidyltransferase</keyword>
<keyword evidence="5" id="KW-1185">Reference proteome</keyword>
<evidence type="ECO:0000256" key="2">
    <source>
        <dbReference type="ARBA" id="ARBA00022679"/>
    </source>
</evidence>
<dbReference type="GO" id="GO:0047349">
    <property type="term" value="F:D-ribitol-5-phosphate cytidylyltransferase activity"/>
    <property type="evidence" value="ECO:0007669"/>
    <property type="project" value="TreeGrafter"/>
</dbReference>
<evidence type="ECO:0000256" key="3">
    <source>
        <dbReference type="ARBA" id="ARBA00022695"/>
    </source>
</evidence>
<evidence type="ECO:0008006" key="6">
    <source>
        <dbReference type="Google" id="ProtNLM"/>
    </source>
</evidence>
<dbReference type="PANTHER" id="PTHR43015:SF1">
    <property type="entry name" value="D-RIBITOL-5-PHOSPHATE CYTIDYLYLTRANSFERASE"/>
    <property type="match status" value="1"/>
</dbReference>
<gene>
    <name evidence="4" type="ORF">CLODIP_2_CD02247</name>
</gene>
<proteinExistence type="inferred from homology"/>
<dbReference type="CDD" id="cd02516">
    <property type="entry name" value="CDP-ME_synthetase"/>
    <property type="match status" value="1"/>
</dbReference>
<name>A0A8S1CDZ9_9INSE</name>
<dbReference type="EMBL" id="CADEPI010000012">
    <property type="protein sequence ID" value="CAB3363549.1"/>
    <property type="molecule type" value="Genomic_DNA"/>
</dbReference>
<keyword evidence="2" id="KW-0808">Transferase</keyword>
<dbReference type="GO" id="GO:0005829">
    <property type="term" value="C:cytosol"/>
    <property type="evidence" value="ECO:0007669"/>
    <property type="project" value="TreeGrafter"/>
</dbReference>
<organism evidence="4 5">
    <name type="scientific">Cloeon dipterum</name>
    <dbReference type="NCBI Taxonomy" id="197152"/>
    <lineage>
        <taxon>Eukaryota</taxon>
        <taxon>Metazoa</taxon>
        <taxon>Ecdysozoa</taxon>
        <taxon>Arthropoda</taxon>
        <taxon>Hexapoda</taxon>
        <taxon>Insecta</taxon>
        <taxon>Pterygota</taxon>
        <taxon>Palaeoptera</taxon>
        <taxon>Ephemeroptera</taxon>
        <taxon>Pisciforma</taxon>
        <taxon>Baetidae</taxon>
        <taxon>Cloeon</taxon>
    </lineage>
</organism>